<sequence length="1002" mass="109787">MTGQDARLALVFIHGFLSGPHTWTQMESLLSSDAPVSEQVTVYQYEYTSKIAQLNPLKRLPSIDNIARGLGDFIDLRVVEPSILLVAHSQGGLVAQRYIAAEVSRPESSTLHRVVGLLMYATPTGGSDLALSLRRPLFRLLGGNPQERELRPLDEQVNAAQRRIFESILIPPDPRYRIKILATVGTEDNVVKDVPGRSVFPDTRTLPGDHFTIIKPSDLDDVRYLTLKHEVQTLTDQTLTDQTRSRPKEASEGRRDLTATIFALPSAPRDFVGRAAELEQLLRIRNDLPPLFANIYGRAGIGKTTLAIVAAQRFAPDYDRTIYINMRGYEAEALDTFEVTGEILRAYGLAPSKISRDRGLRSGQLRAILGTMKTLLVLDNCADEHQVRPLLPADGSTGVIVTSRQAISIEGLENLWLRELDMNDAKELIYRNRAYDQADERIVEQLCATCGRLPLALRIVAAALRLRPESTLTELDRTYSNSKLRLAEMRIGDLDLEASLSLNYPSLEPAAQKAFGLLATLPTAEFQAWHLGTGDGTSLDTARRSLQRLADQQFVDVVGRTATATERQYRYHDLLRDLGRKFAASDDEARVRFLRNVLAAYIVLAEEAGLAIGLDGGQIEGALGASTWVEIGTLAVVVRENPVTWMDGEARNITVLIEQAFKDGLFDEVWLLARAVSTYLDSTCSWDAWINACRLGAEAAARSHNVMGSATMALHLGVALSRIGRASEAQAELQKASDVFTSIGDKVGIAWAQFRLGESFRLGDSPAEATQCYREALASLEGVEAHTAMRSYPHLGLGSVYRVAGDVAGAVRELSAGLSRAIADGYPRAVGWIGFSLAQALSDAGDYAAAAASLSQAREAFERYPAKIGQTWVALVAIELKIRSGALPRDGGQLAELDHLIENFRTIGDTRGEAWGWFTIAQIAVLHGDRHRATGALDNATALFTECGSELGTAQARLQLASITDDSSRERLLSLARQQLDALGCRWPDELIAQKVVGWRGW</sequence>
<dbReference type="RefSeq" id="WP_203845946.1">
    <property type="nucleotide sequence ID" value="NZ_BAAAVW010000006.1"/>
</dbReference>
<dbReference type="InterPro" id="IPR002182">
    <property type="entry name" value="NB-ARC"/>
</dbReference>
<dbReference type="PRINTS" id="PR00364">
    <property type="entry name" value="DISEASERSIST"/>
</dbReference>
<dbReference type="EMBL" id="BONQ01000031">
    <property type="protein sequence ID" value="GIG44095.1"/>
    <property type="molecule type" value="Genomic_DNA"/>
</dbReference>
<proteinExistence type="predicted"/>
<dbReference type="InterPro" id="IPR029058">
    <property type="entry name" value="AB_hydrolase_fold"/>
</dbReference>
<dbReference type="Pfam" id="PF13424">
    <property type="entry name" value="TPR_12"/>
    <property type="match status" value="1"/>
</dbReference>
<dbReference type="InterPro" id="IPR011990">
    <property type="entry name" value="TPR-like_helical_dom_sf"/>
</dbReference>
<dbReference type="Gene3D" id="3.40.50.1820">
    <property type="entry name" value="alpha/beta hydrolase"/>
    <property type="match status" value="1"/>
</dbReference>
<dbReference type="SUPFAM" id="SSF48452">
    <property type="entry name" value="TPR-like"/>
    <property type="match status" value="2"/>
</dbReference>
<name>A0A919U9U7_9ACTN</name>
<protein>
    <recommendedName>
        <fullName evidence="5">NB-ARC domain-containing protein</fullName>
    </recommendedName>
</protein>
<dbReference type="InterPro" id="IPR000073">
    <property type="entry name" value="AB_hydrolase_1"/>
</dbReference>
<comment type="caution">
    <text evidence="3">The sequence shown here is derived from an EMBL/GenBank/DDBJ whole genome shotgun (WGS) entry which is preliminary data.</text>
</comment>
<dbReference type="GO" id="GO:0043531">
    <property type="term" value="F:ADP binding"/>
    <property type="evidence" value="ECO:0007669"/>
    <property type="project" value="InterPro"/>
</dbReference>
<dbReference type="Pfam" id="PF00931">
    <property type="entry name" value="NB-ARC"/>
    <property type="match status" value="1"/>
</dbReference>
<evidence type="ECO:0000259" key="2">
    <source>
        <dbReference type="Pfam" id="PF12697"/>
    </source>
</evidence>
<reference evidence="3" key="1">
    <citation type="submission" date="2021-01" db="EMBL/GenBank/DDBJ databases">
        <title>Whole genome shotgun sequence of Dactylosporangium siamense NBRC 106093.</title>
        <authorList>
            <person name="Komaki H."/>
            <person name="Tamura T."/>
        </authorList>
    </citation>
    <scope>NUCLEOTIDE SEQUENCE</scope>
    <source>
        <strain evidence="3">NBRC 106093</strain>
    </source>
</reference>
<keyword evidence="4" id="KW-1185">Reference proteome</keyword>
<dbReference type="InterPro" id="IPR027417">
    <property type="entry name" value="P-loop_NTPase"/>
</dbReference>
<evidence type="ECO:0000259" key="1">
    <source>
        <dbReference type="Pfam" id="PF00931"/>
    </source>
</evidence>
<dbReference type="SUPFAM" id="SSF52540">
    <property type="entry name" value="P-loop containing nucleoside triphosphate hydrolases"/>
    <property type="match status" value="1"/>
</dbReference>
<gene>
    <name evidence="3" type="ORF">Dsi01nite_021360</name>
</gene>
<dbReference type="Gene3D" id="1.25.40.10">
    <property type="entry name" value="Tetratricopeptide repeat domain"/>
    <property type="match status" value="1"/>
</dbReference>
<dbReference type="AlphaFoldDB" id="A0A919U9U7"/>
<dbReference type="Proteomes" id="UP000660611">
    <property type="component" value="Unassembled WGS sequence"/>
</dbReference>
<evidence type="ECO:0000313" key="3">
    <source>
        <dbReference type="EMBL" id="GIG44095.1"/>
    </source>
</evidence>
<feature type="domain" description="AB hydrolase-1" evidence="2">
    <location>
        <begin position="10"/>
        <end position="151"/>
    </location>
</feature>
<feature type="domain" description="NB-ARC" evidence="1">
    <location>
        <begin position="286"/>
        <end position="405"/>
    </location>
</feature>
<organism evidence="3 4">
    <name type="scientific">Dactylosporangium siamense</name>
    <dbReference type="NCBI Taxonomy" id="685454"/>
    <lineage>
        <taxon>Bacteria</taxon>
        <taxon>Bacillati</taxon>
        <taxon>Actinomycetota</taxon>
        <taxon>Actinomycetes</taxon>
        <taxon>Micromonosporales</taxon>
        <taxon>Micromonosporaceae</taxon>
        <taxon>Dactylosporangium</taxon>
    </lineage>
</organism>
<accession>A0A919U9U7</accession>
<dbReference type="Pfam" id="PF12697">
    <property type="entry name" value="Abhydrolase_6"/>
    <property type="match status" value="1"/>
</dbReference>
<dbReference type="PANTHER" id="PTHR47691">
    <property type="entry name" value="REGULATOR-RELATED"/>
    <property type="match status" value="1"/>
</dbReference>
<dbReference type="SUPFAM" id="SSF53474">
    <property type="entry name" value="alpha/beta-Hydrolases"/>
    <property type="match status" value="1"/>
</dbReference>
<evidence type="ECO:0008006" key="5">
    <source>
        <dbReference type="Google" id="ProtNLM"/>
    </source>
</evidence>
<dbReference type="GO" id="GO:0003824">
    <property type="term" value="F:catalytic activity"/>
    <property type="evidence" value="ECO:0007669"/>
    <property type="project" value="UniProtKB-ARBA"/>
</dbReference>
<evidence type="ECO:0000313" key="4">
    <source>
        <dbReference type="Proteomes" id="UP000660611"/>
    </source>
</evidence>
<dbReference type="PANTHER" id="PTHR47691:SF3">
    <property type="entry name" value="HTH-TYPE TRANSCRIPTIONAL REGULATOR RV0890C-RELATED"/>
    <property type="match status" value="1"/>
</dbReference>
<dbReference type="Gene3D" id="3.40.50.300">
    <property type="entry name" value="P-loop containing nucleotide triphosphate hydrolases"/>
    <property type="match status" value="1"/>
</dbReference>